<dbReference type="SUPFAM" id="SSF103473">
    <property type="entry name" value="MFS general substrate transporter"/>
    <property type="match status" value="1"/>
</dbReference>
<feature type="transmembrane region" description="Helical" evidence="1">
    <location>
        <begin position="6"/>
        <end position="26"/>
    </location>
</feature>
<feature type="transmembrane region" description="Helical" evidence="1">
    <location>
        <begin position="38"/>
        <end position="57"/>
    </location>
</feature>
<feature type="transmembrane region" description="Helical" evidence="1">
    <location>
        <begin position="77"/>
        <end position="110"/>
    </location>
</feature>
<sequence length="392" mass="38846">MTTRSWRTVAVVAGWQAAVSLCYYALFSATTYFRGEFGLSRTLIGVLTAVATLGYTLNLFPSGAAVDGFGERRVMLVAVGGLAVSAALIGLAPTPLVLFAAAFLLGVSYAPGMPASNRAILSSAPSGKGSSAMGLKQVGVTAGSGAASLLVAGVAAVATWRWGFGAIAALAGGYALVFAVSYEGTSGSGEWTLPDVRAFSQNRAYVLVVLAGLFVGATIFTTVGYTLLYADELLNFSPVAAGVVLAAVQAAGSAGRLGAGSLADRLGGGARAAATVTGGQAAVATGAFTLLGVGAIPRPVALAALLVLGVSILGSTGVYYSCLTALVPREEVGAASAGGQTAINVGGLFFPPAFGYLADTVGYGAGWLLLAGCAGLLVVVLAAVRRSVGRGV</sequence>
<dbReference type="Proteomes" id="UP000270581">
    <property type="component" value="Unassembled WGS sequence"/>
</dbReference>
<feature type="transmembrane region" description="Helical" evidence="1">
    <location>
        <begin position="233"/>
        <end position="251"/>
    </location>
</feature>
<dbReference type="RefSeq" id="WP_123123571.1">
    <property type="nucleotide sequence ID" value="NZ_QKNW01000001.1"/>
</dbReference>
<feature type="transmembrane region" description="Helical" evidence="1">
    <location>
        <begin position="302"/>
        <end position="327"/>
    </location>
</feature>
<dbReference type="InterPro" id="IPR052952">
    <property type="entry name" value="MFS-Transporter"/>
</dbReference>
<keyword evidence="4" id="KW-1185">Reference proteome</keyword>
<accession>A0AAJ4UUQ1</accession>
<dbReference type="PROSITE" id="PS50850">
    <property type="entry name" value="MFS"/>
    <property type="match status" value="1"/>
</dbReference>
<reference evidence="3 4" key="1">
    <citation type="submission" date="2018-11" db="EMBL/GenBank/DDBJ databases">
        <title>Genome sequences of Natronomonas sp. CBA1133.</title>
        <authorList>
            <person name="Roh S.W."/>
            <person name="Cha I.-T."/>
        </authorList>
    </citation>
    <scope>NUCLEOTIDE SEQUENCE [LARGE SCALE GENOMIC DNA]</scope>
    <source>
        <strain evidence="3 4">CBA1133</strain>
    </source>
</reference>
<feature type="transmembrane region" description="Helical" evidence="1">
    <location>
        <begin position="364"/>
        <end position="384"/>
    </location>
</feature>
<dbReference type="PANTHER" id="PTHR23527:SF1">
    <property type="entry name" value="BLL3282 PROTEIN"/>
    <property type="match status" value="1"/>
</dbReference>
<dbReference type="Pfam" id="PF07690">
    <property type="entry name" value="MFS_1"/>
    <property type="match status" value="1"/>
</dbReference>
<evidence type="ECO:0000313" key="4">
    <source>
        <dbReference type="Proteomes" id="UP000270581"/>
    </source>
</evidence>
<evidence type="ECO:0000313" key="3">
    <source>
        <dbReference type="EMBL" id="RNJ25252.1"/>
    </source>
</evidence>
<feature type="domain" description="Major facilitator superfamily (MFS) profile" evidence="2">
    <location>
        <begin position="1"/>
        <end position="389"/>
    </location>
</feature>
<feature type="transmembrane region" description="Helical" evidence="1">
    <location>
        <begin position="204"/>
        <end position="227"/>
    </location>
</feature>
<dbReference type="PANTHER" id="PTHR23527">
    <property type="entry name" value="BLL3282 PROTEIN"/>
    <property type="match status" value="1"/>
</dbReference>
<dbReference type="GO" id="GO:0022857">
    <property type="term" value="F:transmembrane transporter activity"/>
    <property type="evidence" value="ECO:0007669"/>
    <property type="project" value="InterPro"/>
</dbReference>
<proteinExistence type="predicted"/>
<dbReference type="InterPro" id="IPR020846">
    <property type="entry name" value="MFS_dom"/>
</dbReference>
<protein>
    <submittedName>
        <fullName evidence="3">MFS transporter</fullName>
    </submittedName>
</protein>
<gene>
    <name evidence="3" type="ORF">Nmn1133_00020</name>
</gene>
<dbReference type="InterPro" id="IPR011701">
    <property type="entry name" value="MFS"/>
</dbReference>
<keyword evidence="1" id="KW-1133">Transmembrane helix</keyword>
<evidence type="ECO:0000256" key="1">
    <source>
        <dbReference type="SAM" id="Phobius"/>
    </source>
</evidence>
<evidence type="ECO:0000259" key="2">
    <source>
        <dbReference type="PROSITE" id="PS50850"/>
    </source>
</evidence>
<organism evidence="3 4">
    <name type="scientific">Halosegnis longus</name>
    <dbReference type="NCBI Taxonomy" id="2216012"/>
    <lineage>
        <taxon>Archaea</taxon>
        <taxon>Methanobacteriati</taxon>
        <taxon>Methanobacteriota</taxon>
        <taxon>Stenosarchaea group</taxon>
        <taxon>Halobacteria</taxon>
        <taxon>Halobacteriales</taxon>
        <taxon>Natronomonadaceae</taxon>
        <taxon>Halosegnis</taxon>
    </lineage>
</organism>
<dbReference type="EMBL" id="RJJC01000001">
    <property type="protein sequence ID" value="RNJ25252.1"/>
    <property type="molecule type" value="Genomic_DNA"/>
</dbReference>
<name>A0AAJ4UUQ1_9EURY</name>
<dbReference type="InterPro" id="IPR036259">
    <property type="entry name" value="MFS_trans_sf"/>
</dbReference>
<dbReference type="Gene3D" id="1.20.1250.20">
    <property type="entry name" value="MFS general substrate transporter like domains"/>
    <property type="match status" value="2"/>
</dbReference>
<comment type="caution">
    <text evidence="3">The sequence shown here is derived from an EMBL/GenBank/DDBJ whole genome shotgun (WGS) entry which is preliminary data.</text>
</comment>
<feature type="transmembrane region" description="Helical" evidence="1">
    <location>
        <begin position="164"/>
        <end position="183"/>
    </location>
</feature>
<keyword evidence="1" id="KW-0472">Membrane</keyword>
<feature type="transmembrane region" description="Helical" evidence="1">
    <location>
        <begin position="138"/>
        <end position="158"/>
    </location>
</feature>
<feature type="transmembrane region" description="Helical" evidence="1">
    <location>
        <begin position="272"/>
        <end position="296"/>
    </location>
</feature>
<keyword evidence="1" id="KW-0812">Transmembrane</keyword>
<dbReference type="AlphaFoldDB" id="A0AAJ4UUQ1"/>